<keyword evidence="1 3" id="KW-0597">Phosphoprotein</keyword>
<dbReference type="InterPro" id="IPR001789">
    <property type="entry name" value="Sig_transdc_resp-reg_receiver"/>
</dbReference>
<dbReference type="InterPro" id="IPR000792">
    <property type="entry name" value="Tscrpt_reg_LuxR_C"/>
</dbReference>
<feature type="domain" description="Response regulatory" evidence="5">
    <location>
        <begin position="3"/>
        <end position="120"/>
    </location>
</feature>
<dbReference type="CDD" id="cd06170">
    <property type="entry name" value="LuxR_C_like"/>
    <property type="match status" value="1"/>
</dbReference>
<accession>A0A6P1M4G3</accession>
<dbReference type="EMBL" id="CP047593">
    <property type="protein sequence ID" value="QHI68942.1"/>
    <property type="molecule type" value="Genomic_DNA"/>
</dbReference>
<dbReference type="PRINTS" id="PR00038">
    <property type="entry name" value="HTHLUXR"/>
</dbReference>
<evidence type="ECO:0000256" key="1">
    <source>
        <dbReference type="ARBA" id="ARBA00022553"/>
    </source>
</evidence>
<evidence type="ECO:0000259" key="5">
    <source>
        <dbReference type="PROSITE" id="PS50110"/>
    </source>
</evidence>
<dbReference type="AlphaFoldDB" id="A0A6P1M4G3"/>
<evidence type="ECO:0000259" key="4">
    <source>
        <dbReference type="PROSITE" id="PS50043"/>
    </source>
</evidence>
<dbReference type="Proteomes" id="UP000464954">
    <property type="component" value="Chromosome"/>
</dbReference>
<dbReference type="SMART" id="SM00448">
    <property type="entry name" value="REC"/>
    <property type="match status" value="1"/>
</dbReference>
<dbReference type="Pfam" id="PF00196">
    <property type="entry name" value="GerE"/>
    <property type="match status" value="1"/>
</dbReference>
<evidence type="ECO:0000313" key="7">
    <source>
        <dbReference type="Proteomes" id="UP000464954"/>
    </source>
</evidence>
<evidence type="ECO:0000313" key="6">
    <source>
        <dbReference type="EMBL" id="QHI68942.1"/>
    </source>
</evidence>
<keyword evidence="7" id="KW-1185">Reference proteome</keyword>
<name>A0A6P1M4G3_9BACT</name>
<gene>
    <name evidence="6" type="ORF">GT409_05590</name>
</gene>
<dbReference type="InterPro" id="IPR039420">
    <property type="entry name" value="WalR-like"/>
</dbReference>
<protein>
    <submittedName>
        <fullName evidence="6">Response regulator</fullName>
    </submittedName>
</protein>
<dbReference type="SMART" id="SM00421">
    <property type="entry name" value="HTH_LUXR"/>
    <property type="match status" value="1"/>
</dbReference>
<dbReference type="CDD" id="cd17535">
    <property type="entry name" value="REC_NarL-like"/>
    <property type="match status" value="1"/>
</dbReference>
<dbReference type="GO" id="GO:0003677">
    <property type="term" value="F:DNA binding"/>
    <property type="evidence" value="ECO:0007669"/>
    <property type="project" value="UniProtKB-KW"/>
</dbReference>
<dbReference type="InterPro" id="IPR016032">
    <property type="entry name" value="Sig_transdc_resp-reg_C-effctor"/>
</dbReference>
<dbReference type="GO" id="GO:0006355">
    <property type="term" value="P:regulation of DNA-templated transcription"/>
    <property type="evidence" value="ECO:0007669"/>
    <property type="project" value="InterPro"/>
</dbReference>
<dbReference type="InterPro" id="IPR011006">
    <property type="entry name" value="CheY-like_superfamily"/>
</dbReference>
<keyword evidence="2" id="KW-0238">DNA-binding</keyword>
<dbReference type="GO" id="GO:0000160">
    <property type="term" value="P:phosphorelay signal transduction system"/>
    <property type="evidence" value="ECO:0007669"/>
    <property type="project" value="InterPro"/>
</dbReference>
<feature type="modified residue" description="4-aspartylphosphate" evidence="3">
    <location>
        <position position="55"/>
    </location>
</feature>
<evidence type="ECO:0000256" key="3">
    <source>
        <dbReference type="PROSITE-ProRule" id="PRU00169"/>
    </source>
</evidence>
<dbReference type="SUPFAM" id="SSF46894">
    <property type="entry name" value="C-terminal effector domain of the bipartite response regulators"/>
    <property type="match status" value="1"/>
</dbReference>
<dbReference type="PANTHER" id="PTHR43214">
    <property type="entry name" value="TWO-COMPONENT RESPONSE REGULATOR"/>
    <property type="match status" value="1"/>
</dbReference>
<dbReference type="InterPro" id="IPR058245">
    <property type="entry name" value="NreC/VraR/RcsB-like_REC"/>
</dbReference>
<reference evidence="6 7" key="1">
    <citation type="submission" date="2020-01" db="EMBL/GenBank/DDBJ databases">
        <title>Ponticoccus aerotolerans gen. nov., sp. nov., an anaerobic bacterium and proposal of Ponticoccusceae fam. nov., Ponticoccusles ord. nov. and Ponticoccuse classis nov. in the phylum Kiritimatiellaeota.</title>
        <authorList>
            <person name="Zhou L.Y."/>
            <person name="Du Z.J."/>
        </authorList>
    </citation>
    <scope>NUCLEOTIDE SEQUENCE [LARGE SCALE GENOMIC DNA]</scope>
    <source>
        <strain evidence="6 7">S-5007</strain>
    </source>
</reference>
<organism evidence="6 7">
    <name type="scientific">Tichowtungia aerotolerans</name>
    <dbReference type="NCBI Taxonomy" id="2697043"/>
    <lineage>
        <taxon>Bacteria</taxon>
        <taxon>Pseudomonadati</taxon>
        <taxon>Kiritimatiellota</taxon>
        <taxon>Tichowtungiia</taxon>
        <taxon>Tichowtungiales</taxon>
        <taxon>Tichowtungiaceae</taxon>
        <taxon>Tichowtungia</taxon>
    </lineage>
</organism>
<dbReference type="Pfam" id="PF00072">
    <property type="entry name" value="Response_reg"/>
    <property type="match status" value="1"/>
</dbReference>
<sequence length="211" mass="23500">MTGFVIIEDQQMVCEMLAEFIGKTMPGFQLSGCALDSKGGLALCRRVRPQLVLLDIHIQGADGIETGQAIVNELPETHVILISGDCSPYNCYRISESGIRGFVDKMQPLSELNEAIEQVMAGGSWFSASYEKTRRSFGKNPNAFFKILSAREQEVLLKVARGDNDDEIARHLNISRRTAETHRYNITKKLGLSDTSALRKYAIELGMWSPQ</sequence>
<proteinExistence type="predicted"/>
<feature type="domain" description="HTH luxR-type" evidence="4">
    <location>
        <begin position="141"/>
        <end position="206"/>
    </location>
</feature>
<dbReference type="PROSITE" id="PS50110">
    <property type="entry name" value="RESPONSE_REGULATORY"/>
    <property type="match status" value="1"/>
</dbReference>
<evidence type="ECO:0000256" key="2">
    <source>
        <dbReference type="ARBA" id="ARBA00023125"/>
    </source>
</evidence>
<dbReference type="SUPFAM" id="SSF52172">
    <property type="entry name" value="CheY-like"/>
    <property type="match status" value="1"/>
</dbReference>
<dbReference type="RefSeq" id="WP_160627756.1">
    <property type="nucleotide sequence ID" value="NZ_CP047593.1"/>
</dbReference>
<dbReference type="KEGG" id="taer:GT409_05590"/>
<dbReference type="PROSITE" id="PS50043">
    <property type="entry name" value="HTH_LUXR_2"/>
    <property type="match status" value="1"/>
</dbReference>
<dbReference type="Gene3D" id="3.40.50.2300">
    <property type="match status" value="1"/>
</dbReference>